<protein>
    <submittedName>
        <fullName evidence="1">Uncharacterized protein</fullName>
    </submittedName>
</protein>
<sequence length="71" mass="7530">KVTGEHVFVGAPVDDTKYSINPHYAIVSILGFGSKNIVGVKCLNHGGNLRSQESLVTLDPAVLEADNRGPL</sequence>
<comment type="caution">
    <text evidence="1">The sequence shown here is derived from an EMBL/GenBank/DDBJ whole genome shotgun (WGS) entry which is preliminary data.</text>
</comment>
<evidence type="ECO:0000313" key="2">
    <source>
        <dbReference type="Proteomes" id="UP001163046"/>
    </source>
</evidence>
<gene>
    <name evidence="1" type="ORF">OS493_036383</name>
</gene>
<dbReference type="EMBL" id="MU827837">
    <property type="protein sequence ID" value="KAJ7319220.1"/>
    <property type="molecule type" value="Genomic_DNA"/>
</dbReference>
<accession>A0A9W9YAL8</accession>
<keyword evidence="2" id="KW-1185">Reference proteome</keyword>
<dbReference type="Proteomes" id="UP001163046">
    <property type="component" value="Unassembled WGS sequence"/>
</dbReference>
<dbReference type="AlphaFoldDB" id="A0A9W9YAL8"/>
<evidence type="ECO:0000313" key="1">
    <source>
        <dbReference type="EMBL" id="KAJ7319220.1"/>
    </source>
</evidence>
<organism evidence="1 2">
    <name type="scientific">Desmophyllum pertusum</name>
    <dbReference type="NCBI Taxonomy" id="174260"/>
    <lineage>
        <taxon>Eukaryota</taxon>
        <taxon>Metazoa</taxon>
        <taxon>Cnidaria</taxon>
        <taxon>Anthozoa</taxon>
        <taxon>Hexacorallia</taxon>
        <taxon>Scleractinia</taxon>
        <taxon>Caryophylliina</taxon>
        <taxon>Caryophylliidae</taxon>
        <taxon>Desmophyllum</taxon>
    </lineage>
</organism>
<name>A0A9W9YAL8_9CNID</name>
<reference evidence="1" key="1">
    <citation type="submission" date="2023-01" db="EMBL/GenBank/DDBJ databases">
        <title>Genome assembly of the deep-sea coral Lophelia pertusa.</title>
        <authorList>
            <person name="Herrera S."/>
            <person name="Cordes E."/>
        </authorList>
    </citation>
    <scope>NUCLEOTIDE SEQUENCE</scope>
    <source>
        <strain evidence="1">USNM1676648</strain>
        <tissue evidence="1">Polyp</tissue>
    </source>
</reference>
<feature type="non-terminal residue" evidence="1">
    <location>
        <position position="1"/>
    </location>
</feature>
<proteinExistence type="predicted"/>